<dbReference type="PANTHER" id="PTHR33121:SF70">
    <property type="entry name" value="SIGNALING PROTEIN YKOW"/>
    <property type="match status" value="1"/>
</dbReference>
<gene>
    <name evidence="2" type="ORF">GCM10011289_11640</name>
</gene>
<dbReference type="InterPro" id="IPR050706">
    <property type="entry name" value="Cyclic-di-GMP_PDE-like"/>
</dbReference>
<dbReference type="Gene3D" id="3.20.20.450">
    <property type="entry name" value="EAL domain"/>
    <property type="match status" value="1"/>
</dbReference>
<dbReference type="Pfam" id="PF00563">
    <property type="entry name" value="EAL"/>
    <property type="match status" value="1"/>
</dbReference>
<evidence type="ECO:0000313" key="3">
    <source>
        <dbReference type="Proteomes" id="UP000645257"/>
    </source>
</evidence>
<keyword evidence="3" id="KW-1185">Reference proteome</keyword>
<dbReference type="AlphaFoldDB" id="A0A918P1T3"/>
<dbReference type="PANTHER" id="PTHR33121">
    <property type="entry name" value="CYCLIC DI-GMP PHOSPHODIESTERASE PDEF"/>
    <property type="match status" value="1"/>
</dbReference>
<reference evidence="2" key="2">
    <citation type="submission" date="2020-09" db="EMBL/GenBank/DDBJ databases">
        <authorList>
            <person name="Sun Q."/>
            <person name="Kim S."/>
        </authorList>
    </citation>
    <scope>NUCLEOTIDE SEQUENCE</scope>
    <source>
        <strain evidence="2">KCTC 32182</strain>
    </source>
</reference>
<comment type="caution">
    <text evidence="2">The sequence shown here is derived from an EMBL/GenBank/DDBJ whole genome shotgun (WGS) entry which is preliminary data.</text>
</comment>
<feature type="domain" description="EAL" evidence="1">
    <location>
        <begin position="34"/>
        <end position="283"/>
    </location>
</feature>
<dbReference type="InterPro" id="IPR035919">
    <property type="entry name" value="EAL_sf"/>
</dbReference>
<dbReference type="SMART" id="SM00052">
    <property type="entry name" value="EAL"/>
    <property type="match status" value="1"/>
</dbReference>
<dbReference type="GO" id="GO:0071111">
    <property type="term" value="F:cyclic-guanylate-specific phosphodiesterase activity"/>
    <property type="evidence" value="ECO:0007669"/>
    <property type="project" value="InterPro"/>
</dbReference>
<dbReference type="PROSITE" id="PS50883">
    <property type="entry name" value="EAL"/>
    <property type="match status" value="1"/>
</dbReference>
<evidence type="ECO:0000259" key="1">
    <source>
        <dbReference type="PROSITE" id="PS50883"/>
    </source>
</evidence>
<dbReference type="InterPro" id="IPR001633">
    <property type="entry name" value="EAL_dom"/>
</dbReference>
<name>A0A918P1T3_9NEIS</name>
<evidence type="ECO:0000313" key="2">
    <source>
        <dbReference type="EMBL" id="GGY10549.1"/>
    </source>
</evidence>
<reference evidence="2" key="1">
    <citation type="journal article" date="2014" name="Int. J. Syst. Evol. Microbiol.">
        <title>Complete genome sequence of Corynebacterium casei LMG S-19264T (=DSM 44701T), isolated from a smear-ripened cheese.</title>
        <authorList>
            <consortium name="US DOE Joint Genome Institute (JGI-PGF)"/>
            <person name="Walter F."/>
            <person name="Albersmeier A."/>
            <person name="Kalinowski J."/>
            <person name="Ruckert C."/>
        </authorList>
    </citation>
    <scope>NUCLEOTIDE SEQUENCE</scope>
    <source>
        <strain evidence="2">KCTC 32182</strain>
    </source>
</reference>
<protein>
    <recommendedName>
        <fullName evidence="1">EAL domain-containing protein</fullName>
    </recommendedName>
</protein>
<dbReference type="EMBL" id="BMYX01000005">
    <property type="protein sequence ID" value="GGY10549.1"/>
    <property type="molecule type" value="Genomic_DNA"/>
</dbReference>
<proteinExistence type="predicted"/>
<sequence>MTSLMDIPLPDAGVEPVAVVLNPLLTALGFEPSPLVHQAGRISALHEDWTFSSVFQPVFSLRATDEAPGYMGAEALVRVRDGNGHPIPPPMLFAAETSPRRTVYLDRLLRCLHVANYRQSRMSARMLFLNVNARHLANVSEHHGQFFSTVLEKLGMDPALVCLEIVEDAVDDPARLLLAVQRYRQLGFAIALDDFGQGASNLERVWMLEPDFVKIDKRLMRRALMRPDLRDKLASLVDILHLNEARVIAEGIESEWQLAIAREAGCDFAQGYHLGRPEAFVVL</sequence>
<accession>A0A918P1T3</accession>
<dbReference type="CDD" id="cd01948">
    <property type="entry name" value="EAL"/>
    <property type="match status" value="1"/>
</dbReference>
<dbReference type="Proteomes" id="UP000645257">
    <property type="component" value="Unassembled WGS sequence"/>
</dbReference>
<dbReference type="SUPFAM" id="SSF141868">
    <property type="entry name" value="EAL domain-like"/>
    <property type="match status" value="1"/>
</dbReference>
<organism evidence="2 3">
    <name type="scientific">Paludibacterium paludis</name>
    <dbReference type="NCBI Taxonomy" id="1225769"/>
    <lineage>
        <taxon>Bacteria</taxon>
        <taxon>Pseudomonadati</taxon>
        <taxon>Pseudomonadota</taxon>
        <taxon>Betaproteobacteria</taxon>
        <taxon>Neisseriales</taxon>
        <taxon>Chromobacteriaceae</taxon>
        <taxon>Paludibacterium</taxon>
    </lineage>
</organism>